<dbReference type="Proteomes" id="UP000014500">
    <property type="component" value="Unassembled WGS sequence"/>
</dbReference>
<evidence type="ECO:0000256" key="1">
    <source>
        <dbReference type="RuleBase" id="RU003860"/>
    </source>
</evidence>
<reference evidence="2" key="2">
    <citation type="submission" date="2015-02" db="UniProtKB">
        <authorList>
            <consortium name="EnsemblMetazoa"/>
        </authorList>
    </citation>
    <scope>IDENTIFICATION</scope>
</reference>
<sequence length="97" mass="10960">RHRLINESLKDELQTGVHALSIEINVILRINARDIQRVGSLMDVVRMGLTFSKPENLPMTPSCDEKLKRHAMCAYRSETTLTSGWLHSIALMSTSKP</sequence>
<name>T1JP40_STRMM</name>
<organism evidence="2 3">
    <name type="scientific">Strigamia maritima</name>
    <name type="common">European centipede</name>
    <name type="synonym">Geophilus maritimus</name>
    <dbReference type="NCBI Taxonomy" id="126957"/>
    <lineage>
        <taxon>Eukaryota</taxon>
        <taxon>Metazoa</taxon>
        <taxon>Ecdysozoa</taxon>
        <taxon>Arthropoda</taxon>
        <taxon>Myriapoda</taxon>
        <taxon>Chilopoda</taxon>
        <taxon>Pleurostigmophora</taxon>
        <taxon>Geophilomorpha</taxon>
        <taxon>Linotaeniidae</taxon>
        <taxon>Strigamia</taxon>
    </lineage>
</organism>
<protein>
    <submittedName>
        <fullName evidence="2">Uncharacterized protein</fullName>
    </submittedName>
</protein>
<dbReference type="Pfam" id="PF01722">
    <property type="entry name" value="BolA"/>
    <property type="match status" value="1"/>
</dbReference>
<accession>T1JP40</accession>
<dbReference type="Gene3D" id="3.30.300.90">
    <property type="entry name" value="BolA-like"/>
    <property type="match status" value="1"/>
</dbReference>
<dbReference type="InterPro" id="IPR036065">
    <property type="entry name" value="BolA-like_sf"/>
</dbReference>
<dbReference type="AlphaFoldDB" id="T1JP40"/>
<proteinExistence type="inferred from homology"/>
<reference evidence="3" key="1">
    <citation type="submission" date="2011-05" db="EMBL/GenBank/DDBJ databases">
        <authorList>
            <person name="Richards S.R."/>
            <person name="Qu J."/>
            <person name="Jiang H."/>
            <person name="Jhangiani S.N."/>
            <person name="Agravi P."/>
            <person name="Goodspeed R."/>
            <person name="Gross S."/>
            <person name="Mandapat C."/>
            <person name="Jackson L."/>
            <person name="Mathew T."/>
            <person name="Pu L."/>
            <person name="Thornton R."/>
            <person name="Saada N."/>
            <person name="Wilczek-Boney K.B."/>
            <person name="Lee S."/>
            <person name="Kovar C."/>
            <person name="Wu Y."/>
            <person name="Scherer S.E."/>
            <person name="Worley K.C."/>
            <person name="Muzny D.M."/>
            <person name="Gibbs R."/>
        </authorList>
    </citation>
    <scope>NUCLEOTIDE SEQUENCE</scope>
    <source>
        <strain evidence="3">Brora</strain>
    </source>
</reference>
<dbReference type="EMBL" id="JH432146">
    <property type="status" value="NOT_ANNOTATED_CDS"/>
    <property type="molecule type" value="Genomic_DNA"/>
</dbReference>
<keyword evidence="3" id="KW-1185">Reference proteome</keyword>
<evidence type="ECO:0000313" key="2">
    <source>
        <dbReference type="EnsemblMetazoa" id="SMAR015616-PA"/>
    </source>
</evidence>
<comment type="similarity">
    <text evidence="1">Belongs to the BolA/IbaG family.</text>
</comment>
<dbReference type="SUPFAM" id="SSF82657">
    <property type="entry name" value="BolA-like"/>
    <property type="match status" value="1"/>
</dbReference>
<dbReference type="EnsemblMetazoa" id="SMAR015616-RA">
    <property type="protein sequence ID" value="SMAR015616-PA"/>
    <property type="gene ID" value="SMAR015616"/>
</dbReference>
<dbReference type="InterPro" id="IPR002634">
    <property type="entry name" value="BolA"/>
</dbReference>
<evidence type="ECO:0000313" key="3">
    <source>
        <dbReference type="Proteomes" id="UP000014500"/>
    </source>
</evidence>
<dbReference type="HOGENOM" id="CLU_2352683_0_0_1"/>